<keyword evidence="1" id="KW-0812">Transmembrane</keyword>
<proteinExistence type="predicted"/>
<sequence length="69" mass="8041">MVKILEPIKNKLHELLRFLIITGILLTILAVLIAWSDRLLRLLVALFILIIAYSLFYGAYKLWGIKKLF</sequence>
<protein>
    <submittedName>
        <fullName evidence="2">Uncharacterized protein</fullName>
    </submittedName>
</protein>
<gene>
    <name evidence="2" type="ORF">UT42_C0051G0005</name>
</gene>
<organism evidence="2 3">
    <name type="scientific">Candidatus Falkowbacteria bacterium GW2011_GWA2_39_24</name>
    <dbReference type="NCBI Taxonomy" id="1618634"/>
    <lineage>
        <taxon>Bacteria</taxon>
        <taxon>Candidatus Falkowiibacteriota</taxon>
    </lineage>
</organism>
<feature type="transmembrane region" description="Helical" evidence="1">
    <location>
        <begin position="42"/>
        <end position="60"/>
    </location>
</feature>
<accession>A0A0G0QS31</accession>
<name>A0A0G0QS31_9BACT</name>
<feature type="transmembrane region" description="Helical" evidence="1">
    <location>
        <begin position="15"/>
        <end position="36"/>
    </location>
</feature>
<evidence type="ECO:0000313" key="2">
    <source>
        <dbReference type="EMBL" id="KKR13170.1"/>
    </source>
</evidence>
<comment type="caution">
    <text evidence="2">The sequence shown here is derived from an EMBL/GenBank/DDBJ whole genome shotgun (WGS) entry which is preliminary data.</text>
</comment>
<evidence type="ECO:0000256" key="1">
    <source>
        <dbReference type="SAM" id="Phobius"/>
    </source>
</evidence>
<reference evidence="2 3" key="1">
    <citation type="journal article" date="2015" name="Nature">
        <title>rRNA introns, odd ribosomes, and small enigmatic genomes across a large radiation of phyla.</title>
        <authorList>
            <person name="Brown C.T."/>
            <person name="Hug L.A."/>
            <person name="Thomas B.C."/>
            <person name="Sharon I."/>
            <person name="Castelle C.J."/>
            <person name="Singh A."/>
            <person name="Wilkins M.J."/>
            <person name="Williams K.H."/>
            <person name="Banfield J.F."/>
        </authorList>
    </citation>
    <scope>NUCLEOTIDE SEQUENCE [LARGE SCALE GENOMIC DNA]</scope>
</reference>
<keyword evidence="1" id="KW-1133">Transmembrane helix</keyword>
<keyword evidence="1" id="KW-0472">Membrane</keyword>
<dbReference type="AlphaFoldDB" id="A0A0G0QS31"/>
<dbReference type="Proteomes" id="UP000034048">
    <property type="component" value="Unassembled WGS sequence"/>
</dbReference>
<dbReference type="EMBL" id="LBWS01000051">
    <property type="protein sequence ID" value="KKR13170.1"/>
    <property type="molecule type" value="Genomic_DNA"/>
</dbReference>
<evidence type="ECO:0000313" key="3">
    <source>
        <dbReference type="Proteomes" id="UP000034048"/>
    </source>
</evidence>